<keyword evidence="8" id="KW-0460">Magnesium</keyword>
<evidence type="ECO:0000256" key="14">
    <source>
        <dbReference type="SAM" id="MobiDB-lite"/>
    </source>
</evidence>
<evidence type="ECO:0000256" key="3">
    <source>
        <dbReference type="ARBA" id="ARBA00012700"/>
    </source>
</evidence>
<organism evidence="15 16">
    <name type="scientific">Powellomyces hirtus</name>
    <dbReference type="NCBI Taxonomy" id="109895"/>
    <lineage>
        <taxon>Eukaryota</taxon>
        <taxon>Fungi</taxon>
        <taxon>Fungi incertae sedis</taxon>
        <taxon>Chytridiomycota</taxon>
        <taxon>Chytridiomycota incertae sedis</taxon>
        <taxon>Chytridiomycetes</taxon>
        <taxon>Spizellomycetales</taxon>
        <taxon>Powellomycetaceae</taxon>
        <taxon>Powellomyces</taxon>
    </lineage>
</organism>
<evidence type="ECO:0000313" key="16">
    <source>
        <dbReference type="Proteomes" id="UP000318582"/>
    </source>
</evidence>
<gene>
    <name evidence="15" type="ORF">PhCBS80983_g04786</name>
</gene>
<evidence type="ECO:0000256" key="8">
    <source>
        <dbReference type="ARBA" id="ARBA00022842"/>
    </source>
</evidence>
<keyword evidence="5" id="KW-0637">Prenyltransferase</keyword>
<dbReference type="EC" id="2.5.1.58" evidence="4"/>
<dbReference type="Proteomes" id="UP000318582">
    <property type="component" value="Unassembled WGS sequence"/>
</dbReference>
<evidence type="ECO:0000256" key="6">
    <source>
        <dbReference type="ARBA" id="ARBA00022679"/>
    </source>
</evidence>
<feature type="region of interest" description="Disordered" evidence="14">
    <location>
        <begin position="1"/>
        <end position="31"/>
    </location>
</feature>
<dbReference type="STRING" id="109895.A0A507DXB7"/>
<keyword evidence="7" id="KW-0677">Repeat</keyword>
<name>A0A507DXB7_9FUNG</name>
<evidence type="ECO:0000256" key="10">
    <source>
        <dbReference type="ARBA" id="ARBA00041392"/>
    </source>
</evidence>
<protein>
    <recommendedName>
        <fullName evidence="9">Protein farnesyltransferase/geranylgeranyltransferase type-1 subunit alpha</fullName>
        <ecNumber evidence="4">2.5.1.58</ecNumber>
        <ecNumber evidence="3">2.5.1.59</ecNumber>
    </recommendedName>
    <alternativeName>
        <fullName evidence="12">CAAX farnesyltransferase subunit alpha</fullName>
    </alternativeName>
    <alternativeName>
        <fullName evidence="11">FTase-alpha</fullName>
    </alternativeName>
    <alternativeName>
        <fullName evidence="10">Ras proteins prenyltransferase subunit alpha</fullName>
    </alternativeName>
    <alternativeName>
        <fullName evidence="13">Type I protein geranyl-geranyltransferase subunit alpha</fullName>
    </alternativeName>
</protein>
<accession>A0A507DXB7</accession>
<evidence type="ECO:0000256" key="1">
    <source>
        <dbReference type="ARBA" id="ARBA00001946"/>
    </source>
</evidence>
<keyword evidence="16" id="KW-1185">Reference proteome</keyword>
<dbReference type="InterPro" id="IPR002088">
    <property type="entry name" value="Prenyl_trans_a"/>
</dbReference>
<dbReference type="Pfam" id="PF01239">
    <property type="entry name" value="PPTA"/>
    <property type="match status" value="5"/>
</dbReference>
<comment type="cofactor">
    <cofactor evidence="1">
        <name>Mg(2+)</name>
        <dbReference type="ChEBI" id="CHEBI:18420"/>
    </cofactor>
</comment>
<dbReference type="GO" id="GO:0005953">
    <property type="term" value="C:CAAX-protein geranylgeranyltransferase complex"/>
    <property type="evidence" value="ECO:0007669"/>
    <property type="project" value="TreeGrafter"/>
</dbReference>
<comment type="similarity">
    <text evidence="2">Belongs to the protein prenyltransferase subunit alpha family.</text>
</comment>
<evidence type="ECO:0000256" key="12">
    <source>
        <dbReference type="ARBA" id="ARBA00043086"/>
    </source>
</evidence>
<dbReference type="EC" id="2.5.1.59" evidence="3"/>
<evidence type="ECO:0000256" key="5">
    <source>
        <dbReference type="ARBA" id="ARBA00022602"/>
    </source>
</evidence>
<dbReference type="GO" id="GO:0005965">
    <property type="term" value="C:protein farnesyltransferase complex"/>
    <property type="evidence" value="ECO:0007669"/>
    <property type="project" value="TreeGrafter"/>
</dbReference>
<evidence type="ECO:0000256" key="2">
    <source>
        <dbReference type="ARBA" id="ARBA00006734"/>
    </source>
</evidence>
<evidence type="ECO:0000256" key="9">
    <source>
        <dbReference type="ARBA" id="ARBA00040965"/>
    </source>
</evidence>
<evidence type="ECO:0000256" key="11">
    <source>
        <dbReference type="ARBA" id="ARBA00042436"/>
    </source>
</evidence>
<dbReference type="Gene3D" id="1.25.40.120">
    <property type="entry name" value="Protein prenylyltransferase"/>
    <property type="match status" value="1"/>
</dbReference>
<evidence type="ECO:0000256" key="4">
    <source>
        <dbReference type="ARBA" id="ARBA00012702"/>
    </source>
</evidence>
<dbReference type="SUPFAM" id="SSF48439">
    <property type="entry name" value="Protein prenylyltransferase"/>
    <property type="match status" value="1"/>
</dbReference>
<keyword evidence="6" id="KW-0808">Transferase</keyword>
<evidence type="ECO:0000313" key="15">
    <source>
        <dbReference type="EMBL" id="TPX56111.1"/>
    </source>
</evidence>
<sequence>MSSDDDDDLLFSDRPEWADVTPVPQDDGPNPLVPIAYAPNYADAMSYFRAVLATTDRSKRVLDLTEFIVRLNPGHYSVWKYRQDTVFALSADLTSELDFIEEMAEDQPKSYQIWHYRQAMVAHLSDASREIPFINRMLAIDSKNYHAWSYRQWVVYTFALWDKEFSDIDRLLEVDVRNNSAWNQRFWVFKNRPEGFEGGELEKEVEYVVKRILLAPRNESPWAYLRGIVALAGKTLADIPAIADLCASLRDTASNTSSTDVSPHALAMQLDIAVAKQNTAECKTICSLLIQQDPIRAKYWHYRLTLVA</sequence>
<dbReference type="GO" id="GO:0004662">
    <property type="term" value="F:CAAX-protein geranylgeranyltransferase activity"/>
    <property type="evidence" value="ECO:0007669"/>
    <property type="project" value="UniProtKB-EC"/>
</dbReference>
<proteinExistence type="inferred from homology"/>
<dbReference type="PANTHER" id="PTHR11129">
    <property type="entry name" value="PROTEIN FARNESYLTRANSFERASE ALPHA SUBUNIT/RAB GERANYLGERANYL TRANSFERASE ALPHA SUBUNIT"/>
    <property type="match status" value="1"/>
</dbReference>
<feature type="compositionally biased region" description="Acidic residues" evidence="14">
    <location>
        <begin position="1"/>
        <end position="10"/>
    </location>
</feature>
<dbReference type="GO" id="GO:0004660">
    <property type="term" value="F:protein farnesyltransferase activity"/>
    <property type="evidence" value="ECO:0007669"/>
    <property type="project" value="UniProtKB-EC"/>
</dbReference>
<evidence type="ECO:0000256" key="13">
    <source>
        <dbReference type="ARBA" id="ARBA00043219"/>
    </source>
</evidence>
<dbReference type="PANTHER" id="PTHR11129:SF1">
    <property type="entry name" value="PROTEIN FARNESYLTRANSFERASE_GERANYLGERANYLTRANSFERASE TYPE-1 SUBUNIT ALPHA"/>
    <property type="match status" value="1"/>
</dbReference>
<evidence type="ECO:0000256" key="7">
    <source>
        <dbReference type="ARBA" id="ARBA00022737"/>
    </source>
</evidence>
<comment type="caution">
    <text evidence="15">The sequence shown here is derived from an EMBL/GenBank/DDBJ whole genome shotgun (WGS) entry which is preliminary data.</text>
</comment>
<dbReference type="AlphaFoldDB" id="A0A507DXB7"/>
<reference evidence="15 16" key="1">
    <citation type="journal article" date="2019" name="Sci. Rep.">
        <title>Comparative genomics of chytrid fungi reveal insights into the obligate biotrophic and pathogenic lifestyle of Synchytrium endobioticum.</title>
        <authorList>
            <person name="van de Vossenberg B.T.L.H."/>
            <person name="Warris S."/>
            <person name="Nguyen H.D.T."/>
            <person name="van Gent-Pelzer M.P.E."/>
            <person name="Joly D.L."/>
            <person name="van de Geest H.C."/>
            <person name="Bonants P.J.M."/>
            <person name="Smith D.S."/>
            <person name="Levesque C.A."/>
            <person name="van der Lee T.A.J."/>
        </authorList>
    </citation>
    <scope>NUCLEOTIDE SEQUENCE [LARGE SCALE GENOMIC DNA]</scope>
    <source>
        <strain evidence="15 16">CBS 809.83</strain>
    </source>
</reference>
<dbReference type="PROSITE" id="PS51147">
    <property type="entry name" value="PFTA"/>
    <property type="match status" value="5"/>
</dbReference>
<dbReference type="EMBL" id="QEAQ01000085">
    <property type="protein sequence ID" value="TPX56111.1"/>
    <property type="molecule type" value="Genomic_DNA"/>
</dbReference>